<dbReference type="Proteomes" id="UP000035763">
    <property type="component" value="Unassembled WGS sequence"/>
</dbReference>
<evidence type="ECO:0000313" key="2">
    <source>
        <dbReference type="EMBL" id="CCH72549.1"/>
    </source>
</evidence>
<dbReference type="STRING" id="1193182.BN11_1760006"/>
<dbReference type="RefSeq" id="WP_053084088.1">
    <property type="nucleotide sequence ID" value="NZ_HG764815.1"/>
</dbReference>
<dbReference type="AlphaFoldDB" id="W6K2H1"/>
<organism evidence="2 3">
    <name type="scientific">Nostocoides australiense Ben110</name>
    <dbReference type="NCBI Taxonomy" id="1193182"/>
    <lineage>
        <taxon>Bacteria</taxon>
        <taxon>Bacillati</taxon>
        <taxon>Actinomycetota</taxon>
        <taxon>Actinomycetes</taxon>
        <taxon>Micrococcales</taxon>
        <taxon>Intrasporangiaceae</taxon>
        <taxon>Nostocoides</taxon>
    </lineage>
</organism>
<sequence>MIWVFFTVVAVLLVAAFAGLIARRATYDSLPEPVHTAHDVQAARIERASDIDHIHFDTALRGYRMDQVDAVLETLRTKLLAYEAGDRPTTRLSRVSPRVTPPSAERSRIPTPPPGE</sequence>
<name>W6K2H1_9MICO</name>
<keyword evidence="3" id="KW-1185">Reference proteome</keyword>
<dbReference type="OrthoDB" id="3404379at2"/>
<dbReference type="InterPro" id="IPR019933">
    <property type="entry name" value="DivIVA_domain"/>
</dbReference>
<evidence type="ECO:0000256" key="1">
    <source>
        <dbReference type="SAM" id="MobiDB-lite"/>
    </source>
</evidence>
<evidence type="ECO:0000313" key="3">
    <source>
        <dbReference type="Proteomes" id="UP000035763"/>
    </source>
</evidence>
<reference evidence="2 3" key="1">
    <citation type="journal article" date="2013" name="ISME J.">
        <title>A metabolic model for members of the genus Tetrasphaera involved in enhanced biological phosphorus removal.</title>
        <authorList>
            <person name="Kristiansen R."/>
            <person name="Nguyen H.T.T."/>
            <person name="Saunders A.M."/>
            <person name="Nielsen J.L."/>
            <person name="Wimmer R."/>
            <person name="Le V.Q."/>
            <person name="McIlroy S.J."/>
            <person name="Petrovski S."/>
            <person name="Seviour R.J."/>
            <person name="Calteau A."/>
            <person name="Nielsen K.L."/>
            <person name="Nielsen P.H."/>
        </authorList>
    </citation>
    <scope>NUCLEOTIDE SEQUENCE [LARGE SCALE GENOMIC DNA]</scope>
    <source>
        <strain evidence="2 3">Ben110</strain>
    </source>
</reference>
<comment type="caution">
    <text evidence="2">The sequence shown here is derived from an EMBL/GenBank/DDBJ whole genome shotgun (WGS) entry which is preliminary data.</text>
</comment>
<protein>
    <recommendedName>
        <fullName evidence="4">DivIVA domain-containing protein</fullName>
    </recommendedName>
</protein>
<accession>W6K2H1</accession>
<evidence type="ECO:0008006" key="4">
    <source>
        <dbReference type="Google" id="ProtNLM"/>
    </source>
</evidence>
<dbReference type="NCBIfam" id="TIGR03544">
    <property type="entry name" value="DivI1A_domain"/>
    <property type="match status" value="1"/>
</dbReference>
<feature type="region of interest" description="Disordered" evidence="1">
    <location>
        <begin position="87"/>
        <end position="116"/>
    </location>
</feature>
<proteinExistence type="predicted"/>
<gene>
    <name evidence="2" type="ORF">BN11_1760006</name>
</gene>
<dbReference type="EMBL" id="CAJA01000086">
    <property type="protein sequence ID" value="CCH72549.1"/>
    <property type="molecule type" value="Genomic_DNA"/>
</dbReference>
<dbReference type="Gene3D" id="6.10.250.660">
    <property type="match status" value="1"/>
</dbReference>